<sequence length="242" mass="27053">MQTIKVTTAQNIDIDYEIAGIGERILALAIDYAIFVALAIVGSILSVSGPLREVVSIYFIIVLIIFAFYDLACEMLLNGQSVGKRIMKIKVISLNGNRPTLSQYLLRWTLRLVDFPLTAYLGALVSAIVTDNGQRIGDIAAGTAMVRTHARTQMNKLVFIPSDDSYVPVFKEVAQLTDKDIYLIADVLHNYRKTLNYVIVHNMAERIKEHLQISLPAQMNDMYFLEVVIKDYTHIVASADAL</sequence>
<evidence type="ECO:0000256" key="3">
    <source>
        <dbReference type="ARBA" id="ARBA00022989"/>
    </source>
</evidence>
<feature type="transmembrane region" description="Helical" evidence="5">
    <location>
        <begin position="25"/>
        <end position="45"/>
    </location>
</feature>
<accession>A0A1G7K7Q1</accession>
<dbReference type="EMBL" id="FNAI01000016">
    <property type="protein sequence ID" value="SDF33202.1"/>
    <property type="molecule type" value="Genomic_DNA"/>
</dbReference>
<feature type="domain" description="RDD" evidence="6">
    <location>
        <begin position="19"/>
        <end position="142"/>
    </location>
</feature>
<evidence type="ECO:0000313" key="7">
    <source>
        <dbReference type="EMBL" id="SDF33202.1"/>
    </source>
</evidence>
<keyword evidence="2 5" id="KW-0812">Transmembrane</keyword>
<comment type="subcellular location">
    <subcellularLocation>
        <location evidence="1">Membrane</location>
        <topology evidence="1">Multi-pass membrane protein</topology>
    </subcellularLocation>
</comment>
<feature type="transmembrane region" description="Helical" evidence="5">
    <location>
        <begin position="57"/>
        <end position="77"/>
    </location>
</feature>
<evidence type="ECO:0000256" key="1">
    <source>
        <dbReference type="ARBA" id="ARBA00004141"/>
    </source>
</evidence>
<evidence type="ECO:0000313" key="8">
    <source>
        <dbReference type="Proteomes" id="UP000199072"/>
    </source>
</evidence>
<organism evidence="7 8">
    <name type="scientific">Mucilaginibacter pineti</name>
    <dbReference type="NCBI Taxonomy" id="1391627"/>
    <lineage>
        <taxon>Bacteria</taxon>
        <taxon>Pseudomonadati</taxon>
        <taxon>Bacteroidota</taxon>
        <taxon>Sphingobacteriia</taxon>
        <taxon>Sphingobacteriales</taxon>
        <taxon>Sphingobacteriaceae</taxon>
        <taxon>Mucilaginibacter</taxon>
    </lineage>
</organism>
<evidence type="ECO:0000259" key="6">
    <source>
        <dbReference type="Pfam" id="PF06271"/>
    </source>
</evidence>
<dbReference type="PANTHER" id="PTHR38480:SF1">
    <property type="entry name" value="SLR0254 PROTEIN"/>
    <property type="match status" value="1"/>
</dbReference>
<dbReference type="STRING" id="1391627.SAMN05216464_11626"/>
<evidence type="ECO:0000256" key="5">
    <source>
        <dbReference type="SAM" id="Phobius"/>
    </source>
</evidence>
<dbReference type="OrthoDB" id="9814143at2"/>
<keyword evidence="4 5" id="KW-0472">Membrane</keyword>
<keyword evidence="3 5" id="KW-1133">Transmembrane helix</keyword>
<dbReference type="Pfam" id="PF06271">
    <property type="entry name" value="RDD"/>
    <property type="match status" value="1"/>
</dbReference>
<dbReference type="AlphaFoldDB" id="A0A1G7K7Q1"/>
<protein>
    <submittedName>
        <fullName evidence="7">Uncharacterized membrane protein YckC, RDD family</fullName>
    </submittedName>
</protein>
<name>A0A1G7K7Q1_9SPHI</name>
<keyword evidence="8" id="KW-1185">Reference proteome</keyword>
<evidence type="ECO:0000256" key="2">
    <source>
        <dbReference type="ARBA" id="ARBA00022692"/>
    </source>
</evidence>
<dbReference type="GO" id="GO:0016020">
    <property type="term" value="C:membrane"/>
    <property type="evidence" value="ECO:0007669"/>
    <property type="project" value="UniProtKB-SubCell"/>
</dbReference>
<dbReference type="RefSeq" id="WP_091154577.1">
    <property type="nucleotide sequence ID" value="NZ_FNAI01000016.1"/>
</dbReference>
<dbReference type="Proteomes" id="UP000199072">
    <property type="component" value="Unassembled WGS sequence"/>
</dbReference>
<evidence type="ECO:0000256" key="4">
    <source>
        <dbReference type="ARBA" id="ARBA00023136"/>
    </source>
</evidence>
<dbReference type="PANTHER" id="PTHR38480">
    <property type="entry name" value="SLR0254 PROTEIN"/>
    <property type="match status" value="1"/>
</dbReference>
<reference evidence="7 8" key="1">
    <citation type="submission" date="2016-10" db="EMBL/GenBank/DDBJ databases">
        <authorList>
            <person name="de Groot N.N."/>
        </authorList>
    </citation>
    <scope>NUCLEOTIDE SEQUENCE [LARGE SCALE GENOMIC DNA]</scope>
    <source>
        <strain evidence="7 8">47C3B</strain>
    </source>
</reference>
<gene>
    <name evidence="7" type="ORF">SAMN05216464_11626</name>
</gene>
<proteinExistence type="predicted"/>
<dbReference type="InterPro" id="IPR010432">
    <property type="entry name" value="RDD"/>
</dbReference>